<comment type="caution">
    <text evidence="1">The sequence shown here is derived from an EMBL/GenBank/DDBJ whole genome shotgun (WGS) entry which is preliminary data.</text>
</comment>
<dbReference type="InterPro" id="IPR009297">
    <property type="entry name" value="DUF952"/>
</dbReference>
<dbReference type="SUPFAM" id="SSF56399">
    <property type="entry name" value="ADP-ribosylation"/>
    <property type="match status" value="1"/>
</dbReference>
<reference evidence="1" key="1">
    <citation type="submission" date="2023-03" db="EMBL/GenBank/DDBJ databases">
        <title>Massive genome expansion in bonnet fungi (Mycena s.s.) driven by repeated elements and novel gene families across ecological guilds.</title>
        <authorList>
            <consortium name="Lawrence Berkeley National Laboratory"/>
            <person name="Harder C.B."/>
            <person name="Miyauchi S."/>
            <person name="Viragh M."/>
            <person name="Kuo A."/>
            <person name="Thoen E."/>
            <person name="Andreopoulos B."/>
            <person name="Lu D."/>
            <person name="Skrede I."/>
            <person name="Drula E."/>
            <person name="Henrissat B."/>
            <person name="Morin E."/>
            <person name="Kohler A."/>
            <person name="Barry K."/>
            <person name="LaButti K."/>
            <person name="Morin E."/>
            <person name="Salamov A."/>
            <person name="Lipzen A."/>
            <person name="Mereny Z."/>
            <person name="Hegedus B."/>
            <person name="Baldrian P."/>
            <person name="Stursova M."/>
            <person name="Weitz H."/>
            <person name="Taylor A."/>
            <person name="Grigoriev I.V."/>
            <person name="Nagy L.G."/>
            <person name="Martin F."/>
            <person name="Kauserud H."/>
        </authorList>
    </citation>
    <scope>NUCLEOTIDE SEQUENCE</scope>
    <source>
        <strain evidence="1">CBHHK002</strain>
    </source>
</reference>
<sequence>MSNPKYVYKLVPSSSPVPDTPNLPERLPLSELDTASGFIHLSTAVQIPGTLKHFFAEHDKMYVLRIEYAKVEGDIKWETPDATVCGERGGEGLFPHLRNGGQLGRGEIESVVVWHRTSGSWDEALENAEAWLVY</sequence>
<dbReference type="PANTHER" id="PTHR34129">
    <property type="entry name" value="BLR1139 PROTEIN"/>
    <property type="match status" value="1"/>
</dbReference>
<proteinExistence type="predicted"/>
<evidence type="ECO:0008006" key="3">
    <source>
        <dbReference type="Google" id="ProtNLM"/>
    </source>
</evidence>
<dbReference type="Proteomes" id="UP001218218">
    <property type="component" value="Unassembled WGS sequence"/>
</dbReference>
<dbReference type="PANTHER" id="PTHR34129:SF1">
    <property type="entry name" value="DUF952 DOMAIN-CONTAINING PROTEIN"/>
    <property type="match status" value="1"/>
</dbReference>
<dbReference type="AlphaFoldDB" id="A0AAD7AUG5"/>
<dbReference type="Gene3D" id="3.20.170.20">
    <property type="entry name" value="Protein of unknown function DUF952"/>
    <property type="match status" value="1"/>
</dbReference>
<protein>
    <recommendedName>
        <fullName evidence="3">DUF952 domain protein</fullName>
    </recommendedName>
</protein>
<accession>A0AAD7AUG5</accession>
<evidence type="ECO:0000313" key="1">
    <source>
        <dbReference type="EMBL" id="KAJ7368162.1"/>
    </source>
</evidence>
<name>A0AAD7AUG5_9AGAR</name>
<organism evidence="1 2">
    <name type="scientific">Mycena albidolilacea</name>
    <dbReference type="NCBI Taxonomy" id="1033008"/>
    <lineage>
        <taxon>Eukaryota</taxon>
        <taxon>Fungi</taxon>
        <taxon>Dikarya</taxon>
        <taxon>Basidiomycota</taxon>
        <taxon>Agaricomycotina</taxon>
        <taxon>Agaricomycetes</taxon>
        <taxon>Agaricomycetidae</taxon>
        <taxon>Agaricales</taxon>
        <taxon>Marasmiineae</taxon>
        <taxon>Mycenaceae</taxon>
        <taxon>Mycena</taxon>
    </lineage>
</organism>
<evidence type="ECO:0000313" key="2">
    <source>
        <dbReference type="Proteomes" id="UP001218218"/>
    </source>
</evidence>
<dbReference type="Pfam" id="PF06108">
    <property type="entry name" value="DUF952"/>
    <property type="match status" value="1"/>
</dbReference>
<dbReference type="EMBL" id="JARIHO010000001">
    <property type="protein sequence ID" value="KAJ7368162.1"/>
    <property type="molecule type" value="Genomic_DNA"/>
</dbReference>
<gene>
    <name evidence="1" type="ORF">DFH08DRAFT_830578</name>
</gene>
<keyword evidence="2" id="KW-1185">Reference proteome</keyword>